<dbReference type="InterPro" id="IPR006685">
    <property type="entry name" value="MscS_channel_2nd"/>
</dbReference>
<keyword evidence="4 7" id="KW-0812">Transmembrane</keyword>
<evidence type="ECO:0000256" key="5">
    <source>
        <dbReference type="ARBA" id="ARBA00022989"/>
    </source>
</evidence>
<dbReference type="InterPro" id="IPR023408">
    <property type="entry name" value="MscS_beta-dom_sf"/>
</dbReference>
<comment type="subcellular location">
    <subcellularLocation>
        <location evidence="1">Cell membrane</location>
        <topology evidence="1">Multi-pass membrane protein</topology>
    </subcellularLocation>
</comment>
<dbReference type="Gene3D" id="2.30.30.60">
    <property type="match status" value="1"/>
</dbReference>
<keyword evidence="5 7" id="KW-1133">Transmembrane helix</keyword>
<dbReference type="Gene3D" id="1.10.287.1260">
    <property type="match status" value="1"/>
</dbReference>
<dbReference type="EMBL" id="JAVDYG010000001">
    <property type="protein sequence ID" value="MDR7361587.1"/>
    <property type="molecule type" value="Genomic_DNA"/>
</dbReference>
<dbReference type="SUPFAM" id="SSF50182">
    <property type="entry name" value="Sm-like ribonucleoproteins"/>
    <property type="match status" value="1"/>
</dbReference>
<protein>
    <submittedName>
        <fullName evidence="11">Small conductance mechanosensitive channel</fullName>
    </submittedName>
</protein>
<dbReference type="PANTHER" id="PTHR30460">
    <property type="entry name" value="MODERATE CONDUCTANCE MECHANOSENSITIVE CHANNEL YBIO"/>
    <property type="match status" value="1"/>
</dbReference>
<feature type="domain" description="Mechanosensitive ion channel MscS C-terminal" evidence="9">
    <location>
        <begin position="235"/>
        <end position="322"/>
    </location>
</feature>
<proteinExistence type="inferred from homology"/>
<dbReference type="Pfam" id="PF00924">
    <property type="entry name" value="MS_channel_2nd"/>
    <property type="match status" value="1"/>
</dbReference>
<evidence type="ECO:0000259" key="9">
    <source>
        <dbReference type="Pfam" id="PF21082"/>
    </source>
</evidence>
<keyword evidence="6 7" id="KW-0472">Membrane</keyword>
<keyword evidence="12" id="KW-1185">Reference proteome</keyword>
<evidence type="ECO:0000259" key="10">
    <source>
        <dbReference type="Pfam" id="PF21088"/>
    </source>
</evidence>
<sequence length="333" mass="36078">MSFTSAVPLSSAAAADPTCGEGILNPCRSVMSWTGNADAAQASEWFVEHALVPVVTIVLLVVAGAVLRWVAHRSIDRVVVRAQEGVLPSRLGSFGRSSADADLHLRSRRAQRAKSLGSLLKSISSGIIFGVVLIMCLAEVKVNVAPILASAGVVGLALGFGAQALVKDFLSGIFMLVEDQYGVGDVVDLGEASGTVEAVGLRITRLRDVNGTVWYVRNGEILRVGNSSQNWARSVIDVAVGYDADIARVKRVLEEVADDMWRDEDFHRVIIEEPEVWGVEALDPDRVLVRLALKTAPLEQWRVSREMRERIKARFDHEGIRIPVAPVVVAPTK</sequence>
<evidence type="ECO:0000313" key="11">
    <source>
        <dbReference type="EMBL" id="MDR7361587.1"/>
    </source>
</evidence>
<feature type="transmembrane region" description="Helical" evidence="7">
    <location>
        <begin position="144"/>
        <end position="166"/>
    </location>
</feature>
<organism evidence="11 12">
    <name type="scientific">Nocardioides marmoribigeumensis</name>
    <dbReference type="NCBI Taxonomy" id="433649"/>
    <lineage>
        <taxon>Bacteria</taxon>
        <taxon>Bacillati</taxon>
        <taxon>Actinomycetota</taxon>
        <taxon>Actinomycetes</taxon>
        <taxon>Propionibacteriales</taxon>
        <taxon>Nocardioidaceae</taxon>
        <taxon>Nocardioides</taxon>
    </lineage>
</organism>
<comment type="similarity">
    <text evidence="2">Belongs to the MscS (TC 1.A.23) family.</text>
</comment>
<comment type="caution">
    <text evidence="11">The sequence shown here is derived from an EMBL/GenBank/DDBJ whole genome shotgun (WGS) entry which is preliminary data.</text>
</comment>
<accession>A0ABU2BSI1</accession>
<dbReference type="InterPro" id="IPR011066">
    <property type="entry name" value="MscS_channel_C_sf"/>
</dbReference>
<dbReference type="InterPro" id="IPR010920">
    <property type="entry name" value="LSM_dom_sf"/>
</dbReference>
<dbReference type="SUPFAM" id="SSF82689">
    <property type="entry name" value="Mechanosensitive channel protein MscS (YggB), C-terminal domain"/>
    <property type="match status" value="1"/>
</dbReference>
<dbReference type="PANTHER" id="PTHR30460:SF0">
    <property type="entry name" value="MODERATE CONDUCTANCE MECHANOSENSITIVE CHANNEL YBIO"/>
    <property type="match status" value="1"/>
</dbReference>
<gene>
    <name evidence="11" type="ORF">J2S63_001140</name>
</gene>
<feature type="domain" description="Mechanosensitive ion channel transmembrane helices 2/3" evidence="10">
    <location>
        <begin position="127"/>
        <end position="163"/>
    </location>
</feature>
<evidence type="ECO:0000256" key="4">
    <source>
        <dbReference type="ARBA" id="ARBA00022692"/>
    </source>
</evidence>
<dbReference type="Pfam" id="PF21088">
    <property type="entry name" value="MS_channel_1st"/>
    <property type="match status" value="1"/>
</dbReference>
<evidence type="ECO:0000259" key="8">
    <source>
        <dbReference type="Pfam" id="PF00924"/>
    </source>
</evidence>
<keyword evidence="3" id="KW-1003">Cell membrane</keyword>
<feature type="domain" description="Mechanosensitive ion channel MscS" evidence="8">
    <location>
        <begin position="165"/>
        <end position="227"/>
    </location>
</feature>
<dbReference type="InterPro" id="IPR045276">
    <property type="entry name" value="YbiO_bact"/>
</dbReference>
<dbReference type="Pfam" id="PF21082">
    <property type="entry name" value="MS_channel_3rd"/>
    <property type="match status" value="1"/>
</dbReference>
<evidence type="ECO:0000256" key="1">
    <source>
        <dbReference type="ARBA" id="ARBA00004651"/>
    </source>
</evidence>
<dbReference type="SUPFAM" id="SSF82861">
    <property type="entry name" value="Mechanosensitive channel protein MscS (YggB), transmembrane region"/>
    <property type="match status" value="1"/>
</dbReference>
<evidence type="ECO:0000256" key="2">
    <source>
        <dbReference type="ARBA" id="ARBA00008017"/>
    </source>
</evidence>
<feature type="transmembrane region" description="Helical" evidence="7">
    <location>
        <begin position="116"/>
        <end position="138"/>
    </location>
</feature>
<dbReference type="Gene3D" id="3.30.70.100">
    <property type="match status" value="1"/>
</dbReference>
<evidence type="ECO:0000256" key="3">
    <source>
        <dbReference type="ARBA" id="ARBA00022475"/>
    </source>
</evidence>
<name>A0ABU2BSI1_9ACTN</name>
<evidence type="ECO:0000313" key="12">
    <source>
        <dbReference type="Proteomes" id="UP001183648"/>
    </source>
</evidence>
<evidence type="ECO:0000256" key="7">
    <source>
        <dbReference type="SAM" id="Phobius"/>
    </source>
</evidence>
<feature type="transmembrane region" description="Helical" evidence="7">
    <location>
        <begin position="50"/>
        <end position="71"/>
    </location>
</feature>
<dbReference type="InterPro" id="IPR049278">
    <property type="entry name" value="MS_channel_C"/>
</dbReference>
<dbReference type="InterPro" id="IPR011014">
    <property type="entry name" value="MscS_channel_TM-2"/>
</dbReference>
<reference evidence="11 12" key="1">
    <citation type="submission" date="2023-07" db="EMBL/GenBank/DDBJ databases">
        <title>Sequencing the genomes of 1000 actinobacteria strains.</title>
        <authorList>
            <person name="Klenk H.-P."/>
        </authorList>
    </citation>
    <scope>NUCLEOTIDE SEQUENCE [LARGE SCALE GENOMIC DNA]</scope>
    <source>
        <strain evidence="11 12">DSM 19426</strain>
    </source>
</reference>
<evidence type="ECO:0000256" key="6">
    <source>
        <dbReference type="ARBA" id="ARBA00023136"/>
    </source>
</evidence>
<dbReference type="RefSeq" id="WP_310299750.1">
    <property type="nucleotide sequence ID" value="NZ_BAAAPS010000007.1"/>
</dbReference>
<dbReference type="Proteomes" id="UP001183648">
    <property type="component" value="Unassembled WGS sequence"/>
</dbReference>
<dbReference type="InterPro" id="IPR049142">
    <property type="entry name" value="MS_channel_1st"/>
</dbReference>